<gene>
    <name evidence="3" type="ORF">BJF92_22230</name>
</gene>
<organism evidence="3 4">
    <name type="scientific">Xaviernesmea rhizosphaerae</name>
    <dbReference type="NCBI Taxonomy" id="1672749"/>
    <lineage>
        <taxon>Bacteria</taxon>
        <taxon>Pseudomonadati</taxon>
        <taxon>Pseudomonadota</taxon>
        <taxon>Alphaproteobacteria</taxon>
        <taxon>Hyphomicrobiales</taxon>
        <taxon>Rhizobiaceae</taxon>
        <taxon>Rhizobium/Agrobacterium group</taxon>
        <taxon>Xaviernesmea</taxon>
    </lineage>
</organism>
<dbReference type="GO" id="GO:0006629">
    <property type="term" value="P:lipid metabolic process"/>
    <property type="evidence" value="ECO:0007669"/>
    <property type="project" value="InterPro"/>
</dbReference>
<evidence type="ECO:0000256" key="1">
    <source>
        <dbReference type="SAM" id="MobiDB-lite"/>
    </source>
</evidence>
<dbReference type="CDD" id="cd08585">
    <property type="entry name" value="GDPD_like_3"/>
    <property type="match status" value="1"/>
</dbReference>
<dbReference type="AlphaFoldDB" id="A0A1Q9AJ66"/>
<evidence type="ECO:0000313" key="3">
    <source>
        <dbReference type="EMBL" id="OLP55287.1"/>
    </source>
</evidence>
<dbReference type="PROSITE" id="PS51704">
    <property type="entry name" value="GP_PDE"/>
    <property type="match status" value="1"/>
</dbReference>
<dbReference type="SUPFAM" id="SSF51695">
    <property type="entry name" value="PLC-like phosphodiesterases"/>
    <property type="match status" value="1"/>
</dbReference>
<dbReference type="Proteomes" id="UP000186143">
    <property type="component" value="Unassembled WGS sequence"/>
</dbReference>
<dbReference type="PANTHER" id="PTHR46211:SF1">
    <property type="entry name" value="GLYCEROPHOSPHODIESTER PHOSPHODIESTERASE, CYTOPLASMIC"/>
    <property type="match status" value="1"/>
</dbReference>
<dbReference type="Pfam" id="PF03009">
    <property type="entry name" value="GDPD"/>
    <property type="match status" value="1"/>
</dbReference>
<dbReference type="InterPro" id="IPR030395">
    <property type="entry name" value="GP_PDE_dom"/>
</dbReference>
<reference evidence="3 4" key="1">
    <citation type="submission" date="2016-09" db="EMBL/GenBank/DDBJ databases">
        <title>Rhizobium sp. nov., a novel species isolated from the rice rhizosphere.</title>
        <authorList>
            <person name="Zhao J."/>
            <person name="Zhang X."/>
        </authorList>
    </citation>
    <scope>NUCLEOTIDE SEQUENCE [LARGE SCALE GENOMIC DNA]</scope>
    <source>
        <strain evidence="3 4">MH17</strain>
    </source>
</reference>
<dbReference type="GO" id="GO:0008081">
    <property type="term" value="F:phosphoric diester hydrolase activity"/>
    <property type="evidence" value="ECO:0007669"/>
    <property type="project" value="InterPro"/>
</dbReference>
<dbReference type="EMBL" id="MKIO01000029">
    <property type="protein sequence ID" value="OLP55287.1"/>
    <property type="molecule type" value="Genomic_DNA"/>
</dbReference>
<feature type="region of interest" description="Disordered" evidence="1">
    <location>
        <begin position="234"/>
        <end position="253"/>
    </location>
</feature>
<comment type="caution">
    <text evidence="3">The sequence shown here is derived from an EMBL/GenBank/DDBJ whole genome shotgun (WGS) entry which is preliminary data.</text>
</comment>
<protein>
    <submittedName>
        <fullName evidence="3">Glycerophosphodiester phosphodiesterase</fullName>
    </submittedName>
</protein>
<name>A0A1Q9AJ66_9HYPH</name>
<evidence type="ECO:0000313" key="4">
    <source>
        <dbReference type="Proteomes" id="UP000186143"/>
    </source>
</evidence>
<dbReference type="RefSeq" id="WP_075634835.1">
    <property type="nucleotide sequence ID" value="NZ_MKIO01000029.1"/>
</dbReference>
<dbReference type="STRING" id="1672749.BJF92_22230"/>
<feature type="compositionally biased region" description="Polar residues" evidence="1">
    <location>
        <begin position="243"/>
        <end position="253"/>
    </location>
</feature>
<feature type="domain" description="GP-PDE" evidence="2">
    <location>
        <begin position="9"/>
        <end position="253"/>
    </location>
</feature>
<dbReference type="Gene3D" id="3.20.20.190">
    <property type="entry name" value="Phosphatidylinositol (PI) phosphodiesterase"/>
    <property type="match status" value="1"/>
</dbReference>
<dbReference type="OrthoDB" id="384721at2"/>
<dbReference type="InterPro" id="IPR017946">
    <property type="entry name" value="PLC-like_Pdiesterase_TIM-brl"/>
</dbReference>
<proteinExistence type="predicted"/>
<accession>A0A1Q9AJ66</accession>
<dbReference type="PANTHER" id="PTHR46211">
    <property type="entry name" value="GLYCEROPHOSPHORYL DIESTER PHOSPHODIESTERASE"/>
    <property type="match status" value="1"/>
</dbReference>
<evidence type="ECO:0000259" key="2">
    <source>
        <dbReference type="PROSITE" id="PS51704"/>
    </source>
</evidence>
<sequence>MTDHSWLKTLPIAHRGYHDMNGHIWENTLSAFQRAVDKGFAIECDLHYTADSVPVVFHDDDTERLCGIAGDVRARTAGELGLLAVGGTKDRVPTFKQMLKLVGGRVPLMVELKGREGDDEGFAAAVLEVLEDYSGPVALMSFDAWLLADLKALDAPFPLGLTAWGETAEDFERHEKAMELGLAFTSYHYAHLPNPFVDGVKARGLPVITWTVRDEAALRHSYAEGDQITFEGFDPTELPASGLDNTARTNGKE</sequence>